<dbReference type="OrthoDB" id="2935265at2"/>
<dbReference type="GeneID" id="62497339"/>
<sequence length="44" mass="5011">MNKTFVSLLGFGAGIAATAISQRQGYFDNKQMKKMTKRIRKAFR</sequence>
<dbReference type="Proteomes" id="UP000595512">
    <property type="component" value="Chromosome"/>
</dbReference>
<dbReference type="Proteomes" id="UP000075666">
    <property type="component" value="Unassembled WGS sequence"/>
</dbReference>
<keyword evidence="3" id="KW-1185">Reference proteome</keyword>
<dbReference type="EMBL" id="LQYN01000011">
    <property type="protein sequence ID" value="KYD10926.1"/>
    <property type="molecule type" value="Genomic_DNA"/>
</dbReference>
<dbReference type="PATRIC" id="fig|46224.3.peg.769"/>
<dbReference type="EMBL" id="CP066701">
    <property type="protein sequence ID" value="QQX24221.1"/>
    <property type="molecule type" value="Genomic_DNA"/>
</dbReference>
<reference evidence="2 4" key="2">
    <citation type="submission" date="2020-12" db="EMBL/GenBank/DDBJ databases">
        <title>Taxonomic evaluation of the Bacillus sporothermodurans group of bacteria based on whole genome sequences.</title>
        <authorList>
            <person name="Fiedler G."/>
            <person name="Herbstmann A.-D."/>
            <person name="Doll E."/>
            <person name="Wenning M."/>
            <person name="Brinks E."/>
            <person name="Kabisch J."/>
            <person name="Breitenwieser F."/>
            <person name="Lappann M."/>
            <person name="Boehnlein C."/>
            <person name="Franz C."/>
        </authorList>
    </citation>
    <scope>NUCLEOTIDE SEQUENCE [LARGE SCALE GENOMIC DNA]</scope>
    <source>
        <strain evidence="2 4">DSM 10599</strain>
    </source>
</reference>
<dbReference type="STRING" id="46224.B4102_1712"/>
<reference evidence="1 3" key="1">
    <citation type="submission" date="2016-01" db="EMBL/GenBank/DDBJ databases">
        <title>Genome Sequences of Twelve Sporeforming Bacillus Species Isolated from Foods.</title>
        <authorList>
            <person name="Berendsen E.M."/>
            <person name="Wells-Bennik M.H."/>
            <person name="Krawcyk A.O."/>
            <person name="De Jong A."/>
            <person name="Holsappel S."/>
            <person name="Eijlander R.T."/>
            <person name="Kuipers O.P."/>
        </authorList>
    </citation>
    <scope>NUCLEOTIDE SEQUENCE [LARGE SCALE GENOMIC DNA]</scope>
    <source>
        <strain evidence="1 3">B4102</strain>
    </source>
</reference>
<organism evidence="1 3">
    <name type="scientific">Heyndrickxia sporothermodurans</name>
    <dbReference type="NCBI Taxonomy" id="46224"/>
    <lineage>
        <taxon>Bacteria</taxon>
        <taxon>Bacillati</taxon>
        <taxon>Bacillota</taxon>
        <taxon>Bacilli</taxon>
        <taxon>Bacillales</taxon>
        <taxon>Bacillaceae</taxon>
        <taxon>Heyndrickxia</taxon>
    </lineage>
</organism>
<accession>A0A150LG59</accession>
<proteinExistence type="predicted"/>
<name>A0A150LG59_9BACI</name>
<dbReference type="InterPro" id="IPR025029">
    <property type="entry name" value="DUF3918"/>
</dbReference>
<evidence type="ECO:0000313" key="2">
    <source>
        <dbReference type="EMBL" id="QQX24221.1"/>
    </source>
</evidence>
<dbReference type="KEGG" id="hspo:JGZ69_15570"/>
<dbReference type="AlphaFoldDB" id="A0A150LG59"/>
<gene>
    <name evidence="1" type="ORF">B4102_1712</name>
    <name evidence="2" type="ORF">JGZ69_15570</name>
</gene>
<evidence type="ECO:0000313" key="4">
    <source>
        <dbReference type="Proteomes" id="UP000595512"/>
    </source>
</evidence>
<protein>
    <submittedName>
        <fullName evidence="2">YrzQ family protein</fullName>
    </submittedName>
</protein>
<dbReference type="Pfam" id="PF13056">
    <property type="entry name" value="DUF3918"/>
    <property type="match status" value="1"/>
</dbReference>
<evidence type="ECO:0000313" key="1">
    <source>
        <dbReference type="EMBL" id="KYD10926.1"/>
    </source>
</evidence>
<evidence type="ECO:0000313" key="3">
    <source>
        <dbReference type="Proteomes" id="UP000075666"/>
    </source>
</evidence>
<dbReference type="RefSeq" id="WP_107920069.1">
    <property type="nucleotide sequence ID" value="NZ_CP066701.1"/>
</dbReference>